<sequence>MAQRWNALQISDSDSDGSDGTAIAIAQRWRTGGERWRNDGATVESNGVQLLIDLRKVCEIPAWERYYNHRSLSRETVDNIKGTMSSQFREKKIWTKNPPVLAPIYKPVSRRPEKADTAHKDVFKPEDKDKYYSYPVNGQHTVTAVKDLEGEPIFNLWKMHSWPARVVWFSDRDFAGYRQVSLNENTRHKMSKQRLQKAAFLDIWEAWENEGRPVAIQGNPSSKEAEKQKFFDFQKLILGKSPNGAHWTLAQKDSSLADKEYVSAVCNALRQWMPLVTAGDDVFRKTMKFYAKWAEGKLLGCDGKTPLSRPGKYMSDKSPGLQAIPKTGSKGAAGETKIRWLVRVPPPPTKKKTQVDNKFFVVVKEPDMFCWQCLADMTDAEKLSILDDILALRGVFVQSAGGHLKRRHKPGIKDMVATRKVDCVMLRMFHYILFLETKEDKCVWCHGSLFFRTEGKLLKEYGLQGLTKQVWVEMRKHFQGAVEYVNTCKRTLPHEKESLDDAKKLYDDDRFPKSFEKSVRSILRRKEEEVRDTIRVSGDVRHIKWPDLNRVTSLIPFAFPPSQAHSHVTAIHEVVRHYVCNLYVLDLCDPILLTNWREDDFANLQGPLQTLSPTHWVFLIFFPSCWELSFLKGMVRLSVHHVRTRKWVCNAQKQATVREGNMLVEECDRLYVIFNAEKLEDNTFAVYPASSPTKASRAHGPSPAKHTVAGPSGQVVACFDVAEEERFSRSMWEDSGVTSSQGPAHGEMGRNPSRLLGLLVNFCKVGQTVFFFGKAHAYRSERRRVGEGGEDDRLPSRRNLVFTVLNEYTGPPRESVSHFLRRLEHVYFTLAEPLTLENYKSQFDDEDPFDADDMEELSDPETFDFESMPLPRVVGKVGDKEEGGPRRYSTSPAGLKRVFRGEPVDDQLFDDGEDERDYDHEPCDRLPVDHDTWQNDRLYFFGKHHRFTLEDVWGHNVVWHPRIFQPAVRNGIWVMAIKEADGKWSGLKRQGAGAFKRKAITALVEHLSLMNPERNDQDVDAYAEQKLHELYANNMLEFRAPFYALETAPSRGIDWRMPQPPPVGHHPGGGGGGDEGDGGGGGGDGSQFAGKGTGETSSVEKASGGKRSDGKGSGGKGSGGKGSGGKRRTSGSPQYMEADPHCVGSRDSDMRDEATRTFDQVRVDSHLSARSLFPLGQESPSRRAQQRSPVLSTLLLKEGASSFCLEGGMPALRRSEGATSGSLGSGDRHKLRIHSDLLPSPYAISAPHATWLHTRALVIGTSEEVLHSCSTVATMREGVVKGGKWTSVQSPVLGDDEDEEEPAVEARVHGDEKGGEPVVEGREVNVDIRTDPQRKDGDSSPTRCGEEQGGQASVLSTAQGIVLHEATELGDDSAATELVSDSGVTEMQNVESSVEGGEVAVSMKMDPERKDHDSPSTRCSAEQGDRASVLSTGREMVLHEAIDLPSDSTATDLVSDTAVAEAQNLESSVDVGAVARQEGEFPQRAPEHGVRLLISLPMKPLKAVREKRLSGRSLAASPKKSSSVGLFKRVQMPRLFQRAVKVLKACGIDKEEDLRKHLAASIESVTALYDGSDDDGKRGVLKDPCPKYIAKDTFNKRGYNFSGKRADSS</sequence>
<dbReference type="Proteomes" id="UP000265515">
    <property type="component" value="Unassembled WGS sequence"/>
</dbReference>
<organism evidence="2 3">
    <name type="scientific">Chara braunii</name>
    <name type="common">Braun's stonewort</name>
    <dbReference type="NCBI Taxonomy" id="69332"/>
    <lineage>
        <taxon>Eukaryota</taxon>
        <taxon>Viridiplantae</taxon>
        <taxon>Streptophyta</taxon>
        <taxon>Charophyceae</taxon>
        <taxon>Charales</taxon>
        <taxon>Characeae</taxon>
        <taxon>Chara</taxon>
    </lineage>
</organism>
<feature type="compositionally biased region" description="Gly residues" evidence="1">
    <location>
        <begin position="1066"/>
        <end position="1085"/>
    </location>
</feature>
<evidence type="ECO:0000313" key="2">
    <source>
        <dbReference type="EMBL" id="GBG75414.1"/>
    </source>
</evidence>
<feature type="compositionally biased region" description="Basic and acidic residues" evidence="1">
    <location>
        <begin position="1405"/>
        <end position="1415"/>
    </location>
</feature>
<evidence type="ECO:0000313" key="3">
    <source>
        <dbReference type="Proteomes" id="UP000265515"/>
    </source>
</evidence>
<evidence type="ECO:0000256" key="1">
    <source>
        <dbReference type="SAM" id="MobiDB-lite"/>
    </source>
</evidence>
<protein>
    <submittedName>
        <fullName evidence="2">Uncharacterized protein</fullName>
    </submittedName>
</protein>
<feature type="compositionally biased region" description="Gly residues" evidence="1">
    <location>
        <begin position="1111"/>
        <end position="1123"/>
    </location>
</feature>
<feature type="compositionally biased region" description="Basic and acidic residues" evidence="1">
    <location>
        <begin position="1304"/>
        <end position="1338"/>
    </location>
</feature>
<reference evidence="2 3" key="1">
    <citation type="journal article" date="2018" name="Cell">
        <title>The Chara Genome: Secondary Complexity and Implications for Plant Terrestrialization.</title>
        <authorList>
            <person name="Nishiyama T."/>
            <person name="Sakayama H."/>
            <person name="Vries J.D."/>
            <person name="Buschmann H."/>
            <person name="Saint-Marcoux D."/>
            <person name="Ullrich K.K."/>
            <person name="Haas F.B."/>
            <person name="Vanderstraeten L."/>
            <person name="Becker D."/>
            <person name="Lang D."/>
            <person name="Vosolsobe S."/>
            <person name="Rombauts S."/>
            <person name="Wilhelmsson P.K.I."/>
            <person name="Janitza P."/>
            <person name="Kern R."/>
            <person name="Heyl A."/>
            <person name="Rumpler F."/>
            <person name="Villalobos L.I.A.C."/>
            <person name="Clay J.M."/>
            <person name="Skokan R."/>
            <person name="Toyoda A."/>
            <person name="Suzuki Y."/>
            <person name="Kagoshima H."/>
            <person name="Schijlen E."/>
            <person name="Tajeshwar N."/>
            <person name="Catarino B."/>
            <person name="Hetherington A.J."/>
            <person name="Saltykova A."/>
            <person name="Bonnot C."/>
            <person name="Breuninger H."/>
            <person name="Symeonidi A."/>
            <person name="Radhakrishnan G.V."/>
            <person name="Van Nieuwerburgh F."/>
            <person name="Deforce D."/>
            <person name="Chang C."/>
            <person name="Karol K.G."/>
            <person name="Hedrich R."/>
            <person name="Ulvskov P."/>
            <person name="Glockner G."/>
            <person name="Delwiche C.F."/>
            <person name="Petrasek J."/>
            <person name="Van de Peer Y."/>
            <person name="Friml J."/>
            <person name="Beilby M."/>
            <person name="Dolan L."/>
            <person name="Kohara Y."/>
            <person name="Sugano S."/>
            <person name="Fujiyama A."/>
            <person name="Delaux P.-M."/>
            <person name="Quint M."/>
            <person name="TheiBen G."/>
            <person name="Hagemann M."/>
            <person name="Harholt J."/>
            <person name="Dunand C."/>
            <person name="Zachgo S."/>
            <person name="Langdale J."/>
            <person name="Maumus F."/>
            <person name="Straeten D.V.D."/>
            <person name="Gould S.B."/>
            <person name="Rensing S.A."/>
        </authorList>
    </citation>
    <scope>NUCLEOTIDE SEQUENCE [LARGE SCALE GENOMIC DNA]</scope>
    <source>
        <strain evidence="2 3">S276</strain>
    </source>
</reference>
<gene>
    <name evidence="2" type="ORF">CBR_g20044</name>
</gene>
<feature type="compositionally biased region" description="Basic and acidic residues" evidence="1">
    <location>
        <begin position="1138"/>
        <end position="1151"/>
    </location>
</feature>
<dbReference type="EMBL" id="BFEA01000224">
    <property type="protein sequence ID" value="GBG75414.1"/>
    <property type="molecule type" value="Genomic_DNA"/>
</dbReference>
<comment type="caution">
    <text evidence="2">The sequence shown here is derived from an EMBL/GenBank/DDBJ whole genome shotgun (WGS) entry which is preliminary data.</text>
</comment>
<feature type="region of interest" description="Disordered" evidence="1">
    <location>
        <begin position="312"/>
        <end position="332"/>
    </location>
</feature>
<dbReference type="Gramene" id="GBG75414">
    <property type="protein sequence ID" value="GBG75414"/>
    <property type="gene ID" value="CBR_g20044"/>
</dbReference>
<name>A0A388KZB8_CHABU</name>
<proteinExistence type="predicted"/>
<feature type="region of interest" description="Disordered" evidence="1">
    <location>
        <begin position="1405"/>
        <end position="1426"/>
    </location>
</feature>
<accession>A0A388KZB8</accession>
<feature type="region of interest" description="Disordered" evidence="1">
    <location>
        <begin position="1053"/>
        <end position="1151"/>
    </location>
</feature>
<feature type="region of interest" description="Disordered" evidence="1">
    <location>
        <begin position="1287"/>
        <end position="1352"/>
    </location>
</feature>
<keyword evidence="3" id="KW-1185">Reference proteome</keyword>
<feature type="compositionally biased region" description="Acidic residues" evidence="1">
    <location>
        <begin position="1294"/>
        <end position="1303"/>
    </location>
</feature>